<proteinExistence type="predicted"/>
<accession>A0A218PA86</accession>
<dbReference type="Proteomes" id="UP000197418">
    <property type="component" value="Chromosome"/>
</dbReference>
<organism evidence="1 2">
    <name type="scientific">Thermococcus pacificus</name>
    <dbReference type="NCBI Taxonomy" id="71998"/>
    <lineage>
        <taxon>Archaea</taxon>
        <taxon>Methanobacteriati</taxon>
        <taxon>Methanobacteriota</taxon>
        <taxon>Thermococci</taxon>
        <taxon>Thermococcales</taxon>
        <taxon>Thermococcaceae</taxon>
        <taxon>Thermococcus</taxon>
    </lineage>
</organism>
<gene>
    <name evidence="1" type="ORF">A3L08_08595</name>
</gene>
<dbReference type="KEGG" id="tpaf:A3L08_08595"/>
<sequence>MIVRGRIILKGHSVPFEVSKTGKGLSLRIELPKKPLEYSVDCPCLEPLELLGLFLPALEEELGEVEGVFVEEVVGEGVGGKLTERLRKLFNPQER</sequence>
<keyword evidence="2" id="KW-1185">Reference proteome</keyword>
<protein>
    <submittedName>
        <fullName evidence="1">Uncharacterized protein</fullName>
    </submittedName>
</protein>
<evidence type="ECO:0000313" key="1">
    <source>
        <dbReference type="EMBL" id="ASJ07688.1"/>
    </source>
</evidence>
<dbReference type="AlphaFoldDB" id="A0A218PA86"/>
<name>A0A218PA86_9EURY</name>
<reference evidence="1 2" key="1">
    <citation type="submission" date="2016-04" db="EMBL/GenBank/DDBJ databases">
        <title>Complete genome sequence of Thermococcus pacificus type strain P4.</title>
        <authorList>
            <person name="Oger P.M."/>
        </authorList>
    </citation>
    <scope>NUCLEOTIDE SEQUENCE [LARGE SCALE GENOMIC DNA]</scope>
    <source>
        <strain evidence="1 2">P-4</strain>
    </source>
</reference>
<dbReference type="EMBL" id="CP015102">
    <property type="protein sequence ID" value="ASJ07688.1"/>
    <property type="molecule type" value="Genomic_DNA"/>
</dbReference>
<dbReference type="OrthoDB" id="102547at2157"/>
<evidence type="ECO:0000313" key="2">
    <source>
        <dbReference type="Proteomes" id="UP000197418"/>
    </source>
</evidence>